<organism evidence="3 4">
    <name type="scientific">Capnocytophaga leadbetteri</name>
    <dbReference type="NCBI Taxonomy" id="327575"/>
    <lineage>
        <taxon>Bacteria</taxon>
        <taxon>Pseudomonadati</taxon>
        <taxon>Bacteroidota</taxon>
        <taxon>Flavobacteriia</taxon>
        <taxon>Flavobacteriales</taxon>
        <taxon>Flavobacteriaceae</taxon>
        <taxon>Capnocytophaga</taxon>
    </lineage>
</organism>
<keyword evidence="1" id="KW-0472">Membrane</keyword>
<keyword evidence="1" id="KW-1133">Transmembrane helix</keyword>
<dbReference type="SUPFAM" id="SSF101874">
    <property type="entry name" value="YceI-like"/>
    <property type="match status" value="1"/>
</dbReference>
<dbReference type="PANTHER" id="PTHR34406">
    <property type="entry name" value="PROTEIN YCEI"/>
    <property type="match status" value="1"/>
</dbReference>
<name>A0A250FDT2_9FLAO</name>
<dbReference type="Proteomes" id="UP000217276">
    <property type="component" value="Chromosome"/>
</dbReference>
<accession>A0A250FDT2</accession>
<dbReference type="InterPro" id="IPR007372">
    <property type="entry name" value="Lipid/polyisoprenoid-bd_YceI"/>
</dbReference>
<keyword evidence="4" id="KW-1185">Reference proteome</keyword>
<protein>
    <recommendedName>
        <fullName evidence="2">Lipid/polyisoprenoid-binding YceI-like domain-containing protein</fullName>
    </recommendedName>
</protein>
<evidence type="ECO:0000256" key="1">
    <source>
        <dbReference type="SAM" id="Phobius"/>
    </source>
</evidence>
<evidence type="ECO:0000313" key="4">
    <source>
        <dbReference type="Proteomes" id="UP000217276"/>
    </source>
</evidence>
<proteinExistence type="predicted"/>
<dbReference type="Gene3D" id="2.40.128.110">
    <property type="entry name" value="Lipid/polyisoprenoid-binding, YceI-like"/>
    <property type="match status" value="1"/>
</dbReference>
<dbReference type="SMART" id="SM00867">
    <property type="entry name" value="YceI"/>
    <property type="match status" value="1"/>
</dbReference>
<evidence type="ECO:0000313" key="3">
    <source>
        <dbReference type="EMBL" id="ATA82187.1"/>
    </source>
</evidence>
<dbReference type="InterPro" id="IPR036761">
    <property type="entry name" value="TTHA0802/YceI-like_sf"/>
</dbReference>
<dbReference type="Pfam" id="PF04264">
    <property type="entry name" value="YceI"/>
    <property type="match status" value="1"/>
</dbReference>
<dbReference type="AlphaFoldDB" id="A0A250FDT2"/>
<keyword evidence="1" id="KW-0812">Transmembrane</keyword>
<reference evidence="4" key="1">
    <citation type="submission" date="2017-06" db="EMBL/GenBank/DDBJ databases">
        <title>Capnocytophaga spp. assemblies.</title>
        <authorList>
            <person name="Gulvik C.A."/>
        </authorList>
    </citation>
    <scope>NUCLEOTIDE SEQUENCE [LARGE SCALE GENOMIC DNA]</scope>
    <source>
        <strain evidence="4">H6253</strain>
    </source>
</reference>
<feature type="transmembrane region" description="Helical" evidence="1">
    <location>
        <begin position="14"/>
        <end position="40"/>
    </location>
</feature>
<sequence>MHCEKRLSLTKEGLFLLIANCQLIIILYLCRIINLIIFSLMKKIVLSMAMIASIALVGCENTNSQQGADTASATTEQAVVETPEAQAAYAYTVDPTSVVEWVGSKPAGKHHGTVNVTSGGVTVENGAITKAEFVLDMGTITVLDLKAGDGKEALEAHLKGTDPEKVDHFFNIKEYPTASFVFKSFDGKKLTGDLTIKGKTKEISFPATVAVSDNAVEISSEPFKINRVDFGVNYGSKSVFDDLKDKFINDDIELVVKAKATK</sequence>
<evidence type="ECO:0000259" key="2">
    <source>
        <dbReference type="SMART" id="SM00867"/>
    </source>
</evidence>
<gene>
    <name evidence="3" type="ORF">CGC53_07445</name>
</gene>
<dbReference type="PANTHER" id="PTHR34406:SF1">
    <property type="entry name" value="PROTEIN YCEI"/>
    <property type="match status" value="1"/>
</dbReference>
<dbReference type="KEGG" id="clk:CGC53_07445"/>
<feature type="domain" description="Lipid/polyisoprenoid-binding YceI-like" evidence="2">
    <location>
        <begin position="90"/>
        <end position="261"/>
    </location>
</feature>
<dbReference type="EMBL" id="CP022384">
    <property type="protein sequence ID" value="ATA82187.1"/>
    <property type="molecule type" value="Genomic_DNA"/>
</dbReference>